<name>L8H336_ACACF</name>
<proteinExistence type="predicted"/>
<evidence type="ECO:0000313" key="4">
    <source>
        <dbReference type="Proteomes" id="UP000011083"/>
    </source>
</evidence>
<evidence type="ECO:0000259" key="2">
    <source>
        <dbReference type="PROSITE" id="PS50181"/>
    </source>
</evidence>
<protein>
    <submittedName>
        <fullName evidence="3">Fbox domain containing protein</fullName>
    </submittedName>
</protein>
<dbReference type="EMBL" id="KB007926">
    <property type="protein sequence ID" value="ELR19954.1"/>
    <property type="molecule type" value="Genomic_DNA"/>
</dbReference>
<dbReference type="AlphaFoldDB" id="L8H336"/>
<dbReference type="VEuPathDB" id="AmoebaDB:ACA1_112480"/>
<sequence>MRNHESITSHQRHVEEEADTQPPAKRARVEGGEEEGADVPTAMGTLDALPLEVLVHIMSFVDAAELVQVALINRTFRGLADHDIMWRPHCLRSRTVSVHLPVLSLVFQGGKSEDQIKWKHMYRHLVRRCVCKRCGWGFRPVANSEQACAFHDGRWKPSLSAEGDRWTCCHSPLKQSPGCVRAWHEDVCAWNGLF</sequence>
<dbReference type="Proteomes" id="UP000011083">
    <property type="component" value="Unassembled WGS sequence"/>
</dbReference>
<dbReference type="PROSITE" id="PS50181">
    <property type="entry name" value="FBOX"/>
    <property type="match status" value="1"/>
</dbReference>
<feature type="domain" description="F-box" evidence="2">
    <location>
        <begin position="43"/>
        <end position="89"/>
    </location>
</feature>
<dbReference type="OrthoDB" id="8951070at2759"/>
<evidence type="ECO:0000256" key="1">
    <source>
        <dbReference type="SAM" id="MobiDB-lite"/>
    </source>
</evidence>
<dbReference type="KEGG" id="acan:ACA1_112480"/>
<dbReference type="RefSeq" id="XP_004342063.1">
    <property type="nucleotide sequence ID" value="XM_004342014.1"/>
</dbReference>
<accession>L8H336</accession>
<dbReference type="SUPFAM" id="SSF81383">
    <property type="entry name" value="F-box domain"/>
    <property type="match status" value="1"/>
</dbReference>
<dbReference type="GeneID" id="14920792"/>
<dbReference type="SMART" id="SM00256">
    <property type="entry name" value="FBOX"/>
    <property type="match status" value="1"/>
</dbReference>
<keyword evidence="4" id="KW-1185">Reference proteome</keyword>
<feature type="compositionally biased region" description="Basic and acidic residues" evidence="1">
    <location>
        <begin position="1"/>
        <end position="15"/>
    </location>
</feature>
<dbReference type="InterPro" id="IPR036047">
    <property type="entry name" value="F-box-like_dom_sf"/>
</dbReference>
<dbReference type="Pfam" id="PF12937">
    <property type="entry name" value="F-box-like"/>
    <property type="match status" value="1"/>
</dbReference>
<evidence type="ECO:0000313" key="3">
    <source>
        <dbReference type="EMBL" id="ELR19954.1"/>
    </source>
</evidence>
<reference evidence="3 4" key="1">
    <citation type="journal article" date="2013" name="Genome Biol.">
        <title>Genome of Acanthamoeba castellanii highlights extensive lateral gene transfer and early evolution of tyrosine kinase signaling.</title>
        <authorList>
            <person name="Clarke M."/>
            <person name="Lohan A.J."/>
            <person name="Liu B."/>
            <person name="Lagkouvardos I."/>
            <person name="Roy S."/>
            <person name="Zafar N."/>
            <person name="Bertelli C."/>
            <person name="Schilde C."/>
            <person name="Kianianmomeni A."/>
            <person name="Burglin T.R."/>
            <person name="Frech C."/>
            <person name="Turcotte B."/>
            <person name="Kopec K.O."/>
            <person name="Synnott J.M."/>
            <person name="Choo C."/>
            <person name="Paponov I."/>
            <person name="Finkler A."/>
            <person name="Soon Heng Tan C."/>
            <person name="Hutchins A.P."/>
            <person name="Weinmeier T."/>
            <person name="Rattei T."/>
            <person name="Chu J.S."/>
            <person name="Gimenez G."/>
            <person name="Irimia M."/>
            <person name="Rigden D.J."/>
            <person name="Fitzpatrick D.A."/>
            <person name="Lorenzo-Morales J."/>
            <person name="Bateman A."/>
            <person name="Chiu C.H."/>
            <person name="Tang P."/>
            <person name="Hegemann P."/>
            <person name="Fromm H."/>
            <person name="Raoult D."/>
            <person name="Greub G."/>
            <person name="Miranda-Saavedra D."/>
            <person name="Chen N."/>
            <person name="Nash P."/>
            <person name="Ginger M.L."/>
            <person name="Horn M."/>
            <person name="Schaap P."/>
            <person name="Caler L."/>
            <person name="Loftus B."/>
        </authorList>
    </citation>
    <scope>NUCLEOTIDE SEQUENCE [LARGE SCALE GENOMIC DNA]</scope>
    <source>
        <strain evidence="3 4">Neff</strain>
    </source>
</reference>
<dbReference type="InterPro" id="IPR001810">
    <property type="entry name" value="F-box_dom"/>
</dbReference>
<dbReference type="Gene3D" id="1.20.1280.50">
    <property type="match status" value="1"/>
</dbReference>
<organism evidence="3 4">
    <name type="scientific">Acanthamoeba castellanii (strain ATCC 30010 / Neff)</name>
    <dbReference type="NCBI Taxonomy" id="1257118"/>
    <lineage>
        <taxon>Eukaryota</taxon>
        <taxon>Amoebozoa</taxon>
        <taxon>Discosea</taxon>
        <taxon>Longamoebia</taxon>
        <taxon>Centramoebida</taxon>
        <taxon>Acanthamoebidae</taxon>
        <taxon>Acanthamoeba</taxon>
    </lineage>
</organism>
<feature type="region of interest" description="Disordered" evidence="1">
    <location>
        <begin position="1"/>
        <end position="41"/>
    </location>
</feature>
<gene>
    <name evidence="3" type="ORF">ACA1_112480</name>
</gene>